<dbReference type="SUPFAM" id="SSF48537">
    <property type="entry name" value="Phospholipase C/P1 nuclease"/>
    <property type="match status" value="1"/>
</dbReference>
<dbReference type="InterPro" id="IPR008947">
    <property type="entry name" value="PLipase_C/P1_nuclease_dom_sf"/>
</dbReference>
<protein>
    <recommendedName>
        <fullName evidence="4">Zinc dependent phospholipase C</fullName>
    </recommendedName>
</protein>
<dbReference type="GO" id="GO:0016788">
    <property type="term" value="F:hydrolase activity, acting on ester bonds"/>
    <property type="evidence" value="ECO:0007669"/>
    <property type="project" value="InterPro"/>
</dbReference>
<evidence type="ECO:0008006" key="4">
    <source>
        <dbReference type="Google" id="ProtNLM"/>
    </source>
</evidence>
<evidence type="ECO:0000256" key="1">
    <source>
        <dbReference type="SAM" id="MobiDB-lite"/>
    </source>
</evidence>
<accession>A0AAP2W6I3</accession>
<comment type="caution">
    <text evidence="2">The sequence shown here is derived from an EMBL/GenBank/DDBJ whole genome shotgun (WGS) entry which is preliminary data.</text>
</comment>
<proteinExistence type="predicted"/>
<reference evidence="2 3" key="1">
    <citation type="submission" date="2017-11" db="EMBL/GenBank/DDBJ databases">
        <title>Isolation and Characterization of Family Methanocellaceae Species from Potential Methane Hydrate Area Offshore Southwestern Taiwan.</title>
        <authorList>
            <person name="Zhang W.-L."/>
            <person name="Chen W.-C."/>
            <person name="Lai M.-C."/>
            <person name="Chen S.-C."/>
        </authorList>
    </citation>
    <scope>NUCLEOTIDE SEQUENCE [LARGE SCALE GENOMIC DNA]</scope>
    <source>
        <strain evidence="2 3">CWC-04</strain>
    </source>
</reference>
<keyword evidence="3" id="KW-1185">Reference proteome</keyword>
<name>A0AAP2W6I3_9EURY</name>
<feature type="region of interest" description="Disordered" evidence="1">
    <location>
        <begin position="458"/>
        <end position="487"/>
    </location>
</feature>
<dbReference type="RefSeq" id="WP_230742154.1">
    <property type="nucleotide sequence ID" value="NZ_PGCK01000007.1"/>
</dbReference>
<dbReference type="Proteomes" id="UP001320159">
    <property type="component" value="Unassembled WGS sequence"/>
</dbReference>
<feature type="compositionally biased region" description="Pro residues" evidence="1">
    <location>
        <begin position="462"/>
        <end position="484"/>
    </location>
</feature>
<evidence type="ECO:0000313" key="2">
    <source>
        <dbReference type="EMBL" id="MCD1295302.1"/>
    </source>
</evidence>
<dbReference type="EMBL" id="PGCK01000007">
    <property type="protein sequence ID" value="MCD1295302.1"/>
    <property type="molecule type" value="Genomic_DNA"/>
</dbReference>
<gene>
    <name evidence="2" type="ORF">CUJ83_09850</name>
</gene>
<sequence>MENRQYMIPVALLLIIVLIIPQNASAYNNVDAHQAINAHSIEYFEQYIMPKDKYLKSASLSGSACTGIAWDIEDGKDDSIKTNPARTTAIKKQKTVQEWIIDAGYSADEPEAPMGLRHFYDPEREPRYLTDQIVDWNIMSYGNPQMDAYTWAFSAPDNPYNYQMAKTYYTRALESSDPNNENYGNAWRALGETMHMFADMTVPAHVRNDGHVRYDLYERFTHSDSVDDNAYRSPVKSLEYSCTYTDSSQTLQKLFRDMASFTHNNFFSEDTLPLYGKTTTTNDNELYASPVLKIDPGYTGYYKRTVDGKETLMATQKISSRLGLWKTPVLGMDWKVLDSQQQVLIPTAIRADAAVLDAFLPRYTVTIDSVTYTSQPGSYTLEGHIDHIATKEWPTSPVIRNGVHIVVNDKDYEITPNSAGQDMRKITVDIPANGNDIVYMYYDLGGYKIKSGSVKIKAADPTPTPTPKPTLKPTPTPTKKPTSPPSTTTAFKSNDILYLEITPDVAQYVTDNRLKVSFTTYYLVMSGPGSSFVGDDEYLISRVTMYTGDISNPTMMEVTGRYWHSYGSDDNQFWDKDFVESHFKKVGTIDINKATFGFSGSG</sequence>
<dbReference type="AlphaFoldDB" id="A0AAP2W6I3"/>
<organism evidence="2 3">
    <name type="scientific">Methanooceanicella nereidis</name>
    <dbReference type="NCBI Taxonomy" id="2052831"/>
    <lineage>
        <taxon>Archaea</taxon>
        <taxon>Methanobacteriati</taxon>
        <taxon>Methanobacteriota</taxon>
        <taxon>Stenosarchaea group</taxon>
        <taxon>Methanomicrobia</taxon>
        <taxon>Methanocellales</taxon>
        <taxon>Methanocellaceae</taxon>
        <taxon>Methanooceanicella</taxon>
    </lineage>
</organism>
<dbReference type="Gene3D" id="1.10.575.10">
    <property type="entry name" value="P1 Nuclease"/>
    <property type="match status" value="1"/>
</dbReference>
<evidence type="ECO:0000313" key="3">
    <source>
        <dbReference type="Proteomes" id="UP001320159"/>
    </source>
</evidence>